<evidence type="ECO:0000256" key="1">
    <source>
        <dbReference type="ARBA" id="ARBA00022491"/>
    </source>
</evidence>
<evidence type="ECO:0000256" key="3">
    <source>
        <dbReference type="ARBA" id="ARBA00022679"/>
    </source>
</evidence>
<dbReference type="PANTHER" id="PTHR36449:SF1">
    <property type="entry name" value="ACETYLTRANSFERASE"/>
    <property type="match status" value="1"/>
</dbReference>
<dbReference type="InterPro" id="IPR000182">
    <property type="entry name" value="GNAT_dom"/>
</dbReference>
<dbReference type="InterPro" id="IPR016181">
    <property type="entry name" value="Acyl_CoA_acyltransferase"/>
</dbReference>
<comment type="catalytic activity">
    <reaction evidence="5">
        <text>glycyl-tRNA(Gly) + acetyl-CoA = N-acetylglycyl-tRNA(Gly) + CoA + H(+)</text>
        <dbReference type="Rhea" id="RHEA:81867"/>
        <dbReference type="Rhea" id="RHEA-COMP:9683"/>
        <dbReference type="Rhea" id="RHEA-COMP:19766"/>
        <dbReference type="ChEBI" id="CHEBI:15378"/>
        <dbReference type="ChEBI" id="CHEBI:57287"/>
        <dbReference type="ChEBI" id="CHEBI:57288"/>
        <dbReference type="ChEBI" id="CHEBI:78522"/>
        <dbReference type="ChEBI" id="CHEBI:232036"/>
    </reaction>
</comment>
<evidence type="ECO:0000256" key="2">
    <source>
        <dbReference type="ARBA" id="ARBA00022649"/>
    </source>
</evidence>
<protein>
    <submittedName>
        <fullName evidence="7">GNAT family N-acetyltransferase</fullName>
    </submittedName>
</protein>
<keyword evidence="2" id="KW-1277">Toxin-antitoxin system</keyword>
<organism evidence="7 8">
    <name type="scientific">Segatella copri</name>
    <dbReference type="NCBI Taxonomy" id="165179"/>
    <lineage>
        <taxon>Bacteria</taxon>
        <taxon>Pseudomonadati</taxon>
        <taxon>Bacteroidota</taxon>
        <taxon>Bacteroidia</taxon>
        <taxon>Bacteroidales</taxon>
        <taxon>Prevotellaceae</taxon>
        <taxon>Segatella</taxon>
    </lineage>
</organism>
<evidence type="ECO:0000313" key="8">
    <source>
        <dbReference type="Proteomes" id="UP000285604"/>
    </source>
</evidence>
<gene>
    <name evidence="7" type="ORF">DXA63_10185</name>
</gene>
<evidence type="ECO:0000256" key="4">
    <source>
        <dbReference type="ARBA" id="ARBA00023315"/>
    </source>
</evidence>
<dbReference type="AlphaFoldDB" id="A0AA92UMZ4"/>
<accession>A0AA92UMZ4</accession>
<evidence type="ECO:0000256" key="5">
    <source>
        <dbReference type="ARBA" id="ARBA00049880"/>
    </source>
</evidence>
<keyword evidence="1" id="KW-0678">Repressor</keyword>
<feature type="domain" description="N-acetyltransferase" evidence="6">
    <location>
        <begin position="105"/>
        <end position="161"/>
    </location>
</feature>
<keyword evidence="4" id="KW-0012">Acyltransferase</keyword>
<sequence>MTKEELFSMCRLEEITPHKLAQCEPFECENKDLNDFFANDAVKYAKRLLGKTYVFSLRENPQTIVAAFTVSNDSIRMTNKLNEESKLIFLHETELEDKCLRRFPAVLIGRLATNKNFAGKGIGTAVMDFIKYWFRFDNKTGCRFIIVDAYSNEATLHYYLKTLLSRLEIIGPEKARI</sequence>
<dbReference type="EMBL" id="QSCI01000046">
    <property type="protein sequence ID" value="RGX93259.1"/>
    <property type="molecule type" value="Genomic_DNA"/>
</dbReference>
<keyword evidence="3" id="KW-0808">Transferase</keyword>
<evidence type="ECO:0000313" key="7">
    <source>
        <dbReference type="EMBL" id="RGX93259.1"/>
    </source>
</evidence>
<dbReference type="Proteomes" id="UP000285604">
    <property type="component" value="Unassembled WGS sequence"/>
</dbReference>
<name>A0AA92UMZ4_9BACT</name>
<dbReference type="Pfam" id="PF00583">
    <property type="entry name" value="Acetyltransf_1"/>
    <property type="match status" value="1"/>
</dbReference>
<dbReference type="CDD" id="cd04301">
    <property type="entry name" value="NAT_SF"/>
    <property type="match status" value="1"/>
</dbReference>
<comment type="caution">
    <text evidence="7">The sequence shown here is derived from an EMBL/GenBank/DDBJ whole genome shotgun (WGS) entry which is preliminary data.</text>
</comment>
<dbReference type="SUPFAM" id="SSF55729">
    <property type="entry name" value="Acyl-CoA N-acyltransferases (Nat)"/>
    <property type="match status" value="1"/>
</dbReference>
<reference evidence="7 8" key="1">
    <citation type="submission" date="2018-08" db="EMBL/GenBank/DDBJ databases">
        <title>A genome reference for cultivated species of the human gut microbiota.</title>
        <authorList>
            <person name="Zou Y."/>
            <person name="Xue W."/>
            <person name="Luo G."/>
        </authorList>
    </citation>
    <scope>NUCLEOTIDE SEQUENCE [LARGE SCALE GENOMIC DNA]</scope>
    <source>
        <strain evidence="7 8">OF03-3</strain>
    </source>
</reference>
<dbReference type="PANTHER" id="PTHR36449">
    <property type="entry name" value="ACETYLTRANSFERASE-RELATED"/>
    <property type="match status" value="1"/>
</dbReference>
<dbReference type="Gene3D" id="3.40.630.30">
    <property type="match status" value="1"/>
</dbReference>
<evidence type="ECO:0000259" key="6">
    <source>
        <dbReference type="Pfam" id="PF00583"/>
    </source>
</evidence>
<dbReference type="GO" id="GO:0016747">
    <property type="term" value="F:acyltransferase activity, transferring groups other than amino-acyl groups"/>
    <property type="evidence" value="ECO:0007669"/>
    <property type="project" value="InterPro"/>
</dbReference>
<proteinExistence type="predicted"/>